<evidence type="ECO:0000256" key="9">
    <source>
        <dbReference type="RuleBase" id="RU364040"/>
    </source>
</evidence>
<sequence>MLARNLIMGLFALAILAGCGPTPHPAEPDLSELYQKAPRGPLPSGVGPTGYEIDLVIDPRRQRFGGSVTMDVAFDQPATGFWLHGQGLEIKAVTITDGASGPASGYWRDVLRSGVAWVGFPRRAGPGFVTVRIDYSAPFDANLAGLFRVQEQGDSYALAKSESIQARRFMPGFDEPRFKAPFSISLTVPEGYEAISNSVEISREPTQTGMQRIRFKRTRPLPTYLLSLAVGPFDRVDAPSLAPNAVRSVAVPVKGYTRRDKGDEIAYALSTTAAMVEFFETALEIPYPYDKLDIIAAPQWPSGATELAGAITYRESRILFGPSSGPAARRALLNIHSHEIAHMWFGDLVTPPWWDDLWLKEGFASWATGIVLSELEPDGGFELDAISESISAMSLDSLQSARAVREPITLNDDIRNAYDSITYDKGLAVIAMVDGYFGAETFRPALGRYIARFEDGVADSADFFRVIGQETNEPDLTKAFRSFVEQSGLPRIDARLQCSENQPPRVRIQQSRYTPLGSPIEQDRRWTIPFCLIAGAEGEKVRQCEMLDSEAAVIAFDELESCPDWIMPNADGKGYWRFNLDSPQWATLAVHFAELSGGEALVAVDSAIAAFEAGDASLASVMAVVNAGARRPERQVVSEAVSAYAKLLQFVPKDSEARIGYETEIQRLFKPQIEMLAGGDDENNRILVSKLESFVARYGNDTALRSEFSNAARAYIGLRPEASVRELTSDDFSTALAIAMQDGGRPVYDALLSAVDRIDDPMFEQAAAYAIGQNTDADLNPEILALAISGEVGTREAYTLVSGQMGRDETRAQTWDWLRRNYPAFVKVIPGQRPRSTPRMASGLCRPEAIGELQRLFERYGELAPGHERALAEAKEKIQLCVALRAEKSDEVQRYFSLLVPVEAEPVENQAAEETTPDEIN</sequence>
<dbReference type="InterPro" id="IPR027268">
    <property type="entry name" value="Peptidase_M4/M1_CTD_sf"/>
</dbReference>
<keyword evidence="5 9" id="KW-0479">Metal-binding</keyword>
<evidence type="ECO:0000256" key="2">
    <source>
        <dbReference type="ARBA" id="ARBA00010136"/>
    </source>
</evidence>
<feature type="domain" description="ERAP1-like C-terminal" evidence="11">
    <location>
        <begin position="565"/>
        <end position="879"/>
    </location>
</feature>
<dbReference type="InterPro" id="IPR034016">
    <property type="entry name" value="M1_APN-typ"/>
</dbReference>
<feature type="domain" description="Aminopeptidase N-like N-terminal" evidence="12">
    <location>
        <begin position="48"/>
        <end position="225"/>
    </location>
</feature>
<dbReference type="Pfam" id="PF01433">
    <property type="entry name" value="Peptidase_M1"/>
    <property type="match status" value="1"/>
</dbReference>
<feature type="domain" description="Peptidase M1 membrane alanine aminopeptidase" evidence="10">
    <location>
        <begin position="267"/>
        <end position="477"/>
    </location>
</feature>
<dbReference type="SUPFAM" id="SSF55486">
    <property type="entry name" value="Metalloproteases ('zincins'), catalytic domain"/>
    <property type="match status" value="1"/>
</dbReference>
<evidence type="ECO:0000256" key="7">
    <source>
        <dbReference type="ARBA" id="ARBA00022833"/>
    </source>
</evidence>
<proteinExistence type="inferred from homology"/>
<evidence type="ECO:0000259" key="10">
    <source>
        <dbReference type="Pfam" id="PF01433"/>
    </source>
</evidence>
<dbReference type="Gene3D" id="1.25.50.20">
    <property type="match status" value="1"/>
</dbReference>
<keyword evidence="4 9" id="KW-0645">Protease</keyword>
<dbReference type="InterPro" id="IPR050344">
    <property type="entry name" value="Peptidase_M1_aminopeptidases"/>
</dbReference>
<keyword evidence="8 9" id="KW-0482">Metalloprotease</keyword>
<organism evidence="13 14">
    <name type="scientific">Henriciella pelagia</name>
    <dbReference type="NCBI Taxonomy" id="1977912"/>
    <lineage>
        <taxon>Bacteria</taxon>
        <taxon>Pseudomonadati</taxon>
        <taxon>Pseudomonadota</taxon>
        <taxon>Alphaproteobacteria</taxon>
        <taxon>Hyphomonadales</taxon>
        <taxon>Hyphomonadaceae</taxon>
        <taxon>Henriciella</taxon>
    </lineage>
</organism>
<accession>A0ABQ1J411</accession>
<dbReference type="InterPro" id="IPR024571">
    <property type="entry name" value="ERAP1-like_C_dom"/>
</dbReference>
<evidence type="ECO:0000256" key="4">
    <source>
        <dbReference type="ARBA" id="ARBA00022670"/>
    </source>
</evidence>
<protein>
    <recommendedName>
        <fullName evidence="9">Aminopeptidase</fullName>
        <ecNumber evidence="9">3.4.11.-</ecNumber>
    </recommendedName>
</protein>
<evidence type="ECO:0000256" key="6">
    <source>
        <dbReference type="ARBA" id="ARBA00022801"/>
    </source>
</evidence>
<evidence type="ECO:0000313" key="14">
    <source>
        <dbReference type="Proteomes" id="UP000628854"/>
    </source>
</evidence>
<name>A0ABQ1J411_9PROT</name>
<comment type="caution">
    <text evidence="13">The sequence shown here is derived from an EMBL/GenBank/DDBJ whole genome shotgun (WGS) entry which is preliminary data.</text>
</comment>
<comment type="similarity">
    <text evidence="2 9">Belongs to the peptidase M1 family.</text>
</comment>
<dbReference type="CDD" id="cd09601">
    <property type="entry name" value="M1_APN-Q_like"/>
    <property type="match status" value="1"/>
</dbReference>
<dbReference type="Gene3D" id="1.10.390.10">
    <property type="entry name" value="Neutral Protease Domain 2"/>
    <property type="match status" value="1"/>
</dbReference>
<gene>
    <name evidence="13" type="primary">ape1</name>
    <name evidence="13" type="ORF">GCM10011503_03380</name>
</gene>
<evidence type="ECO:0000256" key="5">
    <source>
        <dbReference type="ARBA" id="ARBA00022723"/>
    </source>
</evidence>
<dbReference type="EMBL" id="BMKF01000001">
    <property type="protein sequence ID" value="GGB58288.1"/>
    <property type="molecule type" value="Genomic_DNA"/>
</dbReference>
<dbReference type="PRINTS" id="PR00756">
    <property type="entry name" value="ALADIPTASE"/>
</dbReference>
<evidence type="ECO:0000256" key="3">
    <source>
        <dbReference type="ARBA" id="ARBA00022438"/>
    </source>
</evidence>
<dbReference type="SUPFAM" id="SSF63737">
    <property type="entry name" value="Leukotriene A4 hydrolase N-terminal domain"/>
    <property type="match status" value="1"/>
</dbReference>
<dbReference type="PANTHER" id="PTHR11533">
    <property type="entry name" value="PROTEASE M1 ZINC METALLOPROTEASE"/>
    <property type="match status" value="1"/>
</dbReference>
<dbReference type="GO" id="GO:0004177">
    <property type="term" value="F:aminopeptidase activity"/>
    <property type="evidence" value="ECO:0007669"/>
    <property type="project" value="UniProtKB-KW"/>
</dbReference>
<evidence type="ECO:0000259" key="11">
    <source>
        <dbReference type="Pfam" id="PF11838"/>
    </source>
</evidence>
<evidence type="ECO:0000256" key="8">
    <source>
        <dbReference type="ARBA" id="ARBA00023049"/>
    </source>
</evidence>
<dbReference type="Gene3D" id="2.60.40.1730">
    <property type="entry name" value="tricorn interacting facor f3 domain"/>
    <property type="match status" value="1"/>
</dbReference>
<dbReference type="InterPro" id="IPR001930">
    <property type="entry name" value="Peptidase_M1"/>
</dbReference>
<comment type="catalytic activity">
    <reaction evidence="1">
        <text>Release of an N-terminal amino acid, Xaa-|-Yaa- from a peptide, amide or arylamide. Xaa is preferably Ala, but may be most amino acids including Pro (slow action). When a terminal hydrophobic residue is followed by a prolyl residue, the two may be released as an intact Xaa-Pro dipeptide.</text>
        <dbReference type="EC" id="3.4.11.2"/>
    </reaction>
</comment>
<dbReference type="Pfam" id="PF11838">
    <property type="entry name" value="ERAP1_C"/>
    <property type="match status" value="1"/>
</dbReference>
<keyword evidence="6 9" id="KW-0378">Hydrolase</keyword>
<evidence type="ECO:0000313" key="13">
    <source>
        <dbReference type="EMBL" id="GGB58288.1"/>
    </source>
</evidence>
<reference evidence="14" key="1">
    <citation type="journal article" date="2019" name="Int. J. Syst. Evol. Microbiol.">
        <title>The Global Catalogue of Microorganisms (GCM) 10K type strain sequencing project: providing services to taxonomists for standard genome sequencing and annotation.</title>
        <authorList>
            <consortium name="The Broad Institute Genomics Platform"/>
            <consortium name="The Broad Institute Genome Sequencing Center for Infectious Disease"/>
            <person name="Wu L."/>
            <person name="Ma J."/>
        </authorList>
    </citation>
    <scope>NUCLEOTIDE SEQUENCE [LARGE SCALE GENOMIC DNA]</scope>
    <source>
        <strain evidence="14">CGMCC 1.15928</strain>
    </source>
</reference>
<dbReference type="PANTHER" id="PTHR11533:SF174">
    <property type="entry name" value="PUROMYCIN-SENSITIVE AMINOPEPTIDASE-RELATED"/>
    <property type="match status" value="1"/>
</dbReference>
<comment type="cofactor">
    <cofactor evidence="9">
        <name>Zn(2+)</name>
        <dbReference type="ChEBI" id="CHEBI:29105"/>
    </cofactor>
    <text evidence="9">Binds 1 zinc ion per subunit.</text>
</comment>
<keyword evidence="7 9" id="KW-0862">Zinc</keyword>
<evidence type="ECO:0000259" key="12">
    <source>
        <dbReference type="Pfam" id="PF17900"/>
    </source>
</evidence>
<dbReference type="InterPro" id="IPR014782">
    <property type="entry name" value="Peptidase_M1_dom"/>
</dbReference>
<dbReference type="InterPro" id="IPR042097">
    <property type="entry name" value="Aminopeptidase_N-like_N_sf"/>
</dbReference>
<dbReference type="Proteomes" id="UP000628854">
    <property type="component" value="Unassembled WGS sequence"/>
</dbReference>
<dbReference type="PROSITE" id="PS51257">
    <property type="entry name" value="PROKAR_LIPOPROTEIN"/>
    <property type="match status" value="1"/>
</dbReference>
<dbReference type="RefSeq" id="WP_143434587.1">
    <property type="nucleotide sequence ID" value="NZ_BMKF01000001.1"/>
</dbReference>
<dbReference type="EC" id="3.4.11.-" evidence="9"/>
<dbReference type="Pfam" id="PF17900">
    <property type="entry name" value="Peptidase_M1_N"/>
    <property type="match status" value="1"/>
</dbReference>
<evidence type="ECO:0000256" key="1">
    <source>
        <dbReference type="ARBA" id="ARBA00000098"/>
    </source>
</evidence>
<keyword evidence="3 9" id="KW-0031">Aminopeptidase</keyword>
<dbReference type="InterPro" id="IPR045357">
    <property type="entry name" value="Aminopeptidase_N-like_N"/>
</dbReference>
<keyword evidence="14" id="KW-1185">Reference proteome</keyword>